<evidence type="ECO:0008006" key="3">
    <source>
        <dbReference type="Google" id="ProtNLM"/>
    </source>
</evidence>
<evidence type="ECO:0000313" key="2">
    <source>
        <dbReference type="Proteomes" id="UP001500621"/>
    </source>
</evidence>
<dbReference type="Proteomes" id="UP001500621">
    <property type="component" value="Unassembled WGS sequence"/>
</dbReference>
<gene>
    <name evidence="1" type="ORF">GCM10023226_17510</name>
</gene>
<dbReference type="EMBL" id="BAABIM010000002">
    <property type="protein sequence ID" value="GAA4680812.1"/>
    <property type="molecule type" value="Genomic_DNA"/>
</dbReference>
<protein>
    <recommendedName>
        <fullName evidence="3">SDR family NAD(P)-dependent oxidoreductase</fullName>
    </recommendedName>
</protein>
<organism evidence="1 2">
    <name type="scientific">Nocardioides nanhaiensis</name>
    <dbReference type="NCBI Taxonomy" id="1476871"/>
    <lineage>
        <taxon>Bacteria</taxon>
        <taxon>Bacillati</taxon>
        <taxon>Actinomycetota</taxon>
        <taxon>Actinomycetes</taxon>
        <taxon>Propionibacteriales</taxon>
        <taxon>Nocardioidaceae</taxon>
        <taxon>Nocardioides</taxon>
    </lineage>
</organism>
<keyword evidence="2" id="KW-1185">Reference proteome</keyword>
<accession>A0ABP8W7G8</accession>
<dbReference type="InterPro" id="IPR036291">
    <property type="entry name" value="NAD(P)-bd_dom_sf"/>
</dbReference>
<reference evidence="2" key="1">
    <citation type="journal article" date="2019" name="Int. J. Syst. Evol. Microbiol.">
        <title>The Global Catalogue of Microorganisms (GCM) 10K type strain sequencing project: providing services to taxonomists for standard genome sequencing and annotation.</title>
        <authorList>
            <consortium name="The Broad Institute Genomics Platform"/>
            <consortium name="The Broad Institute Genome Sequencing Center for Infectious Disease"/>
            <person name="Wu L."/>
            <person name="Ma J."/>
        </authorList>
    </citation>
    <scope>NUCLEOTIDE SEQUENCE [LARGE SCALE GENOMIC DNA]</scope>
    <source>
        <strain evidence="2">JCM 18127</strain>
    </source>
</reference>
<comment type="caution">
    <text evidence="1">The sequence shown here is derived from an EMBL/GenBank/DDBJ whole genome shotgun (WGS) entry which is preliminary data.</text>
</comment>
<dbReference type="SUPFAM" id="SSF51735">
    <property type="entry name" value="NAD(P)-binding Rossmann-fold domains"/>
    <property type="match status" value="1"/>
</dbReference>
<evidence type="ECO:0000313" key="1">
    <source>
        <dbReference type="EMBL" id="GAA4680812.1"/>
    </source>
</evidence>
<sequence>MSTRMGVTTRAGLLADCRALVVDVSDVVGVAVVRRLAAEGARVAFSSVDADRSARLVRRVRGFGRELEALSSTLAPPDLLATAARVLGGLDLVVVLGDPGALDGRGAGDDLARLAVLVRSAASLAVATEVTVVAARLDEGARRAGAGPGVRLLSLADMGLDGIPVAEGRAAAVAMVAAGWAPPSWGTRERWPA</sequence>
<proteinExistence type="predicted"/>
<name>A0ABP8W7G8_9ACTN</name>